<name>A0ABY5Y3Y0_9FLAO</name>
<dbReference type="InterPro" id="IPR031778">
    <property type="entry name" value="Sortilin_N"/>
</dbReference>
<evidence type="ECO:0000313" key="4">
    <source>
        <dbReference type="Proteomes" id="UP001059209"/>
    </source>
</evidence>
<accession>A0ABY5Y3Y0</accession>
<keyword evidence="4" id="KW-1185">Reference proteome</keyword>
<gene>
    <name evidence="3" type="ORF">NYZ99_11070</name>
</gene>
<protein>
    <submittedName>
        <fullName evidence="3">YCF48-related protein</fullName>
    </submittedName>
</protein>
<evidence type="ECO:0000256" key="1">
    <source>
        <dbReference type="ARBA" id="ARBA00022737"/>
    </source>
</evidence>
<organism evidence="3 4">
    <name type="scientific">Maribacter litopenaei</name>
    <dbReference type="NCBI Taxonomy" id="2976127"/>
    <lineage>
        <taxon>Bacteria</taxon>
        <taxon>Pseudomonadati</taxon>
        <taxon>Bacteroidota</taxon>
        <taxon>Flavobacteriia</taxon>
        <taxon>Flavobacteriales</taxon>
        <taxon>Flavobacteriaceae</taxon>
        <taxon>Maribacter</taxon>
    </lineage>
</organism>
<dbReference type="Pfam" id="PF15902">
    <property type="entry name" value="Sortilin-Vps10"/>
    <property type="match status" value="1"/>
</dbReference>
<proteinExistence type="predicted"/>
<dbReference type="PROSITE" id="PS51257">
    <property type="entry name" value="PROKAR_LIPOPROTEIN"/>
    <property type="match status" value="1"/>
</dbReference>
<dbReference type="InterPro" id="IPR015943">
    <property type="entry name" value="WD40/YVTN_repeat-like_dom_sf"/>
</dbReference>
<dbReference type="PANTHER" id="PTHR47199:SF2">
    <property type="entry name" value="PHOTOSYSTEM II STABILITY_ASSEMBLY FACTOR HCF136, CHLOROPLASTIC"/>
    <property type="match status" value="1"/>
</dbReference>
<dbReference type="EMBL" id="CP104205">
    <property type="protein sequence ID" value="UWX53698.1"/>
    <property type="molecule type" value="Genomic_DNA"/>
</dbReference>
<dbReference type="PANTHER" id="PTHR47199">
    <property type="entry name" value="PHOTOSYSTEM II STABILITY/ASSEMBLY FACTOR HCF136, CHLOROPLASTIC"/>
    <property type="match status" value="1"/>
</dbReference>
<sequence length="343" mass="37655">MRILSFLFIFLLLASCSEKIGRTEFTSVEIEDVFVDSTSIRAIEFLDQSTLAFAGSDGLYGTVDISSGKVRTNVMEYDIITPSFRAIGHTSSDFFMLSIGSPALLYKTGGQGKMELVYKEEGEAVFYDSMTFWDNKEGVAVGDTVEGCLSIIITRDGGKTWRKISCSELPEGIEGEGAFAASNTNVEVKGDQAWIATTEGRIYYTKDKGKTWEVVTTPMMNDVPTQGIYSIDFYDENLGVAIGGDYTRPEVNKGNKIITNDGGLSWKSIAEGELPNYRSCIQFIPNSDGKGIVAVGFTGIVYSFDGGLKWKQLSDEGFYTVRFLSDTVAYAAGKNRISKLTFK</sequence>
<evidence type="ECO:0000259" key="2">
    <source>
        <dbReference type="Pfam" id="PF15902"/>
    </source>
</evidence>
<dbReference type="RefSeq" id="WP_260571195.1">
    <property type="nucleotide sequence ID" value="NZ_CP104205.1"/>
</dbReference>
<dbReference type="Gene3D" id="2.130.10.10">
    <property type="entry name" value="YVTN repeat-like/Quinoprotein amine dehydrogenase"/>
    <property type="match status" value="1"/>
</dbReference>
<keyword evidence="1" id="KW-0677">Repeat</keyword>
<reference evidence="3" key="1">
    <citation type="submission" date="2022-09" db="EMBL/GenBank/DDBJ databases">
        <title>Maribacter litopenaei sp. nov., isolated from the intestinal tract of the Pacific White Shrimp, Litopenaeus vannamei.</title>
        <authorList>
            <person name="Kim S.Y."/>
            <person name="Hwang C.Y."/>
        </authorList>
    </citation>
    <scope>NUCLEOTIDE SEQUENCE</scope>
    <source>
        <strain evidence="3">HL-LV01</strain>
    </source>
</reference>
<dbReference type="SUPFAM" id="SSF110296">
    <property type="entry name" value="Oligoxyloglucan reducing end-specific cellobiohydrolase"/>
    <property type="match status" value="1"/>
</dbReference>
<dbReference type="Proteomes" id="UP001059209">
    <property type="component" value="Chromosome"/>
</dbReference>
<feature type="domain" description="Sortilin N-terminal" evidence="2">
    <location>
        <begin position="151"/>
        <end position="271"/>
    </location>
</feature>
<evidence type="ECO:0000313" key="3">
    <source>
        <dbReference type="EMBL" id="UWX53698.1"/>
    </source>
</evidence>